<dbReference type="GO" id="GO:0047372">
    <property type="term" value="F:monoacylglycerol lipase activity"/>
    <property type="evidence" value="ECO:0007669"/>
    <property type="project" value="TreeGrafter"/>
</dbReference>
<proteinExistence type="inferred from homology"/>
<dbReference type="AlphaFoldDB" id="A0A2K8UBL8"/>
<keyword evidence="2" id="KW-0719">Serine esterase</keyword>
<reference evidence="6 7" key="1">
    <citation type="submission" date="2017-03" db="EMBL/GenBank/DDBJ databases">
        <title>Complete genome sequence of Candidatus 'Thiodictyon syntrophicum' sp. nov. strain Cad16T, a photolithoautotroph purple sulfur bacterium isolated from an alpine meromictic lake.</title>
        <authorList>
            <person name="Luedin S.M."/>
            <person name="Pothier J.F."/>
            <person name="Danza F."/>
            <person name="Storelli N."/>
            <person name="Wittwer M."/>
            <person name="Tonolla M."/>
        </authorList>
    </citation>
    <scope>NUCLEOTIDE SEQUENCE [LARGE SCALE GENOMIC DNA]</scope>
    <source>
        <strain evidence="6 7">Cad16T</strain>
    </source>
</reference>
<sequence length="329" mass="35837">MGRIVASSFRPAWWLPGPHLQTVWPSLARRRPELPLMRRRIELADGDFIDLALGAGGGPRVLVIHGLEGDLQSHYAGTLLQVLAQAGYCPVFMHLRGCSGEPNRLARSYHSGASEDLHEVLTHLAHDPAGPPLAAIGFSLGANLLLKYLGERGGHPAGDPRAPLLGAGIAVSAPFVLRDAMLRLDQGASRIYRTYLVDRLKLAFRSKFATLPCPLSIDIAAIHGFNEFDDQVTAPLCGFTGVFDYYSRASCRGYLPAISTPTLIIHARDDPFMFPATVPFEHELGPGITLELSAHGGHVGFVAGSRPWRPEYWLEGRIIGFLRDLQPST</sequence>
<accession>A0A2K8UBL8</accession>
<dbReference type="PIRSF" id="PIRSF005211">
    <property type="entry name" value="Ab_hydro_YheT"/>
    <property type="match status" value="1"/>
</dbReference>
<protein>
    <submittedName>
        <fullName evidence="6">Hydrolase</fullName>
    </submittedName>
</protein>
<dbReference type="OrthoDB" id="332676at2"/>
<dbReference type="KEGG" id="tsy:THSYN_19925"/>
<keyword evidence="7" id="KW-1185">Reference proteome</keyword>
<evidence type="ECO:0000256" key="1">
    <source>
        <dbReference type="ARBA" id="ARBA00010884"/>
    </source>
</evidence>
<dbReference type="SUPFAM" id="SSF53474">
    <property type="entry name" value="alpha/beta-Hydrolases"/>
    <property type="match status" value="1"/>
</dbReference>
<evidence type="ECO:0000313" key="7">
    <source>
        <dbReference type="Proteomes" id="UP000232638"/>
    </source>
</evidence>
<feature type="active site" description="Charge relay system" evidence="4">
    <location>
        <position position="139"/>
    </location>
</feature>
<evidence type="ECO:0000256" key="3">
    <source>
        <dbReference type="ARBA" id="ARBA00022801"/>
    </source>
</evidence>
<keyword evidence="3 6" id="KW-0378">Hydrolase</keyword>
<comment type="similarity">
    <text evidence="1">Belongs to the AB hydrolase superfamily. AB hydrolase 4 family.</text>
</comment>
<dbReference type="InterPro" id="IPR012020">
    <property type="entry name" value="ABHD4"/>
</dbReference>
<dbReference type="NCBIfam" id="NF008218">
    <property type="entry name" value="PRK10985.1"/>
    <property type="match status" value="1"/>
</dbReference>
<evidence type="ECO:0000256" key="2">
    <source>
        <dbReference type="ARBA" id="ARBA00022487"/>
    </source>
</evidence>
<dbReference type="InterPro" id="IPR050960">
    <property type="entry name" value="AB_hydrolase_4_sf"/>
</dbReference>
<feature type="active site" description="Charge relay system" evidence="4">
    <location>
        <position position="270"/>
    </location>
</feature>
<dbReference type="PANTHER" id="PTHR10794">
    <property type="entry name" value="ABHYDROLASE DOMAIN-CONTAINING PROTEIN"/>
    <property type="match status" value="1"/>
</dbReference>
<dbReference type="EMBL" id="CP020370">
    <property type="protein sequence ID" value="AUB82990.1"/>
    <property type="molecule type" value="Genomic_DNA"/>
</dbReference>
<organism evidence="6 7">
    <name type="scientific">Candidatus Thiodictyon syntrophicum</name>
    <dbReference type="NCBI Taxonomy" id="1166950"/>
    <lineage>
        <taxon>Bacteria</taxon>
        <taxon>Pseudomonadati</taxon>
        <taxon>Pseudomonadota</taxon>
        <taxon>Gammaproteobacteria</taxon>
        <taxon>Chromatiales</taxon>
        <taxon>Chromatiaceae</taxon>
        <taxon>Thiodictyon</taxon>
    </lineage>
</organism>
<name>A0A2K8UBL8_9GAMM</name>
<dbReference type="Proteomes" id="UP000232638">
    <property type="component" value="Chromosome"/>
</dbReference>
<gene>
    <name evidence="6" type="ORF">THSYN_19925</name>
</gene>
<dbReference type="PANTHER" id="PTHR10794:SF94">
    <property type="entry name" value="ESTERASE YHET-RELATED"/>
    <property type="match status" value="1"/>
</dbReference>
<evidence type="ECO:0000256" key="4">
    <source>
        <dbReference type="PIRSR" id="PIRSR005211-1"/>
    </source>
</evidence>
<dbReference type="Pfam" id="PF12146">
    <property type="entry name" value="Hydrolase_4"/>
    <property type="match status" value="1"/>
</dbReference>
<dbReference type="RefSeq" id="WP_100920693.1">
    <property type="nucleotide sequence ID" value="NZ_CP020370.1"/>
</dbReference>
<dbReference type="GO" id="GO:0034338">
    <property type="term" value="F:short-chain carboxylesterase activity"/>
    <property type="evidence" value="ECO:0007669"/>
    <property type="project" value="TreeGrafter"/>
</dbReference>
<dbReference type="InterPro" id="IPR000952">
    <property type="entry name" value="AB_hydrolase_4_CS"/>
</dbReference>
<dbReference type="Gene3D" id="3.40.50.1820">
    <property type="entry name" value="alpha/beta hydrolase"/>
    <property type="match status" value="1"/>
</dbReference>
<dbReference type="PROSITE" id="PS01133">
    <property type="entry name" value="UPF0017"/>
    <property type="match status" value="1"/>
</dbReference>
<evidence type="ECO:0000313" key="6">
    <source>
        <dbReference type="EMBL" id="AUB82990.1"/>
    </source>
</evidence>
<feature type="active site" description="Charge relay system" evidence="4">
    <location>
        <position position="298"/>
    </location>
</feature>
<dbReference type="InterPro" id="IPR022742">
    <property type="entry name" value="Hydrolase_4"/>
</dbReference>
<evidence type="ECO:0000259" key="5">
    <source>
        <dbReference type="Pfam" id="PF12146"/>
    </source>
</evidence>
<feature type="domain" description="Serine aminopeptidase S33" evidence="5">
    <location>
        <begin position="61"/>
        <end position="275"/>
    </location>
</feature>
<dbReference type="InterPro" id="IPR029058">
    <property type="entry name" value="AB_hydrolase_fold"/>
</dbReference>